<keyword evidence="7" id="KW-0255">Endonuclease</keyword>
<dbReference type="GO" id="GO:0009307">
    <property type="term" value="P:DNA restriction-modification system"/>
    <property type="evidence" value="ECO:0007669"/>
    <property type="project" value="UniProtKB-KW"/>
</dbReference>
<evidence type="ECO:0000313" key="14">
    <source>
        <dbReference type="Proteomes" id="UP000238956"/>
    </source>
</evidence>
<dbReference type="InterPro" id="IPR055180">
    <property type="entry name" value="HsdR_RecA-like_helicase_dom_2"/>
</dbReference>
<keyword evidence="14" id="KW-1185">Reference proteome</keyword>
<dbReference type="InterPro" id="IPR022625">
    <property type="entry name" value="TypeI_RM_Rsu_C"/>
</dbReference>
<dbReference type="OrthoDB" id="9758243at2"/>
<dbReference type="SMART" id="SM00487">
    <property type="entry name" value="DEXDc"/>
    <property type="match status" value="1"/>
</dbReference>
<evidence type="ECO:0000256" key="10">
    <source>
        <dbReference type="ARBA" id="ARBA00023125"/>
    </source>
</evidence>
<feature type="domain" description="Helicase ATP-binding" evidence="12">
    <location>
        <begin position="271"/>
        <end position="443"/>
    </location>
</feature>
<evidence type="ECO:0000256" key="7">
    <source>
        <dbReference type="ARBA" id="ARBA00022759"/>
    </source>
</evidence>
<dbReference type="PANTHER" id="PTHR30195">
    <property type="entry name" value="TYPE I SITE-SPECIFIC DEOXYRIBONUCLEASE PROTEIN SUBUNIT M AND R"/>
    <property type="match status" value="1"/>
</dbReference>
<evidence type="ECO:0000313" key="13">
    <source>
        <dbReference type="EMBL" id="AUW96480.1"/>
    </source>
</evidence>
<dbReference type="InterPro" id="IPR004473">
    <property type="entry name" value="Restrct_endonuc_typeI_HsdR"/>
</dbReference>
<organism evidence="13 14">
    <name type="scientific">Streptococcus pluranimalium</name>
    <dbReference type="NCBI Taxonomy" id="82348"/>
    <lineage>
        <taxon>Bacteria</taxon>
        <taxon>Bacillati</taxon>
        <taxon>Bacillota</taxon>
        <taxon>Bacilli</taxon>
        <taxon>Lactobacillales</taxon>
        <taxon>Streptococcaceae</taxon>
        <taxon>Streptococcus</taxon>
    </lineage>
</organism>
<sequence length="999" mass="114688">MQYTGELSIEQQLIDQLTTGTGQWTYRKDLKTEESLWDNFFAKLEQNNVAILNGTLLTDQEKAQVKNQLNFVNYYEAAKWLAGENGIAKVQVQREDATLGTIRLSVIWRDNVAGGKSSYEVAHQVKRPKANPTDQDRRLDVTLLINGLPMIQIELKSANNPFMDAFRQIQKYDREGKFRGIYSTLQMFVVSNLTDTRYIAAAKENKLNETFLTKWVNTSNQPVPGLYAFAKEVLSIPRAHQMVMQYSVIDDDKKALILLRPYQVHAIEAVQEASKAQQSGYVWHTTGSGKTLTSYKVGRNLLQIPSITKTIFVVDRSDLDQQTTSSFTSYAANDVIDIDETDNTHHLVKRLVADDKRVVVTTIQKLATMIRKMEEGKYAKEVAKLKQLKVAFVVDECHRAVTPQSQQKLSSFFIHSLWYGFTGTPIFAENKRQQLGDLAQTTEEQYGKRLHEYTVKEAIHDKAVLGFKVDYKNTLLLSKDVPEEDIPDSAYENEEHMLEVLDVILNQSRGKLGFQNGVGKTYNAILTVKSIAIAQKYYDLLKWVKRGETRIKISERTKQTLPDFPKFTITYSVTENEEDSTLNQDKMKEALIDYNQEFDTHYTLADLRGFNADVNNRLARKKDKYLFREEQLDLVIVVNRLLTGFDAPCLSTLFIDRKPMRPHDLIQAFSRTNRIFDQAKKFGQIVTFQAPNAFKEAVDKALRLYSNGGENSVLAPEWAEEKANFDEKLANLQSQVAMDGDMGLDIDSASDELLKKFAKSYQEFDRYFASIKVYSEYNQEQVFAETGLTEDLLETYMGTYQNVLEEIKRRRDGGDKTDEDPLDIYYELESVHMDEINYEYIISLIQAFIPQDDDAQKELTAKDIAAVDAYIADLAKTNPGLAQVIADLWLQIQMDPESYRGQSMANILDQMIEAVIQKEVKQLAKKWYIGYDELMYMVKNYRKGEGKQLGESELSQSQRYQDYKTEVAEALNPLKYKIELKKAYTQLIEDVIEPLRVRR</sequence>
<dbReference type="Pfam" id="PF18766">
    <property type="entry name" value="SWI2_SNF2"/>
    <property type="match status" value="1"/>
</dbReference>
<dbReference type="InterPro" id="IPR040980">
    <property type="entry name" value="SWI2_SNF2"/>
</dbReference>
<dbReference type="GO" id="GO:0009035">
    <property type="term" value="F:type I site-specific deoxyribonuclease activity"/>
    <property type="evidence" value="ECO:0007669"/>
    <property type="project" value="UniProtKB-EC"/>
</dbReference>
<dbReference type="PROSITE" id="PS51192">
    <property type="entry name" value="HELICASE_ATP_BIND_1"/>
    <property type="match status" value="1"/>
</dbReference>
<dbReference type="RefSeq" id="WP_104967807.1">
    <property type="nucleotide sequence ID" value="NZ_CP025536.1"/>
</dbReference>
<dbReference type="EMBL" id="CP025536">
    <property type="protein sequence ID" value="AUW96480.1"/>
    <property type="molecule type" value="Genomic_DNA"/>
</dbReference>
<dbReference type="GeneID" id="98393233"/>
<proteinExistence type="inferred from homology"/>
<dbReference type="Gene3D" id="3.90.1570.50">
    <property type="match status" value="1"/>
</dbReference>
<dbReference type="Pfam" id="PF22679">
    <property type="entry name" value="T1R_D3-like"/>
    <property type="match status" value="1"/>
</dbReference>
<keyword evidence="13" id="KW-0347">Helicase</keyword>
<keyword evidence="10 11" id="KW-0238">DNA-binding</keyword>
<dbReference type="GO" id="GO:0005524">
    <property type="term" value="F:ATP binding"/>
    <property type="evidence" value="ECO:0007669"/>
    <property type="project" value="UniProtKB-KW"/>
</dbReference>
<comment type="function">
    <text evidence="11">Subunit R is required for both nuclease and ATPase activities, but not for modification.</text>
</comment>
<comment type="similarity">
    <text evidence="2 11">Belongs to the HsdR family.</text>
</comment>
<protein>
    <recommendedName>
        <fullName evidence="11">Type I restriction enzyme endonuclease subunit</fullName>
        <shortName evidence="11">R protein</shortName>
        <ecNumber evidence="11">3.1.21.3</ecNumber>
    </recommendedName>
    <alternativeName>
        <fullName evidence="11">Type-1 restriction enzyme R protein</fullName>
    </alternativeName>
</protein>
<dbReference type="GO" id="GO:0004386">
    <property type="term" value="F:helicase activity"/>
    <property type="evidence" value="ECO:0007669"/>
    <property type="project" value="UniProtKB-KW"/>
</dbReference>
<evidence type="ECO:0000256" key="5">
    <source>
        <dbReference type="ARBA" id="ARBA00022741"/>
    </source>
</evidence>
<evidence type="ECO:0000256" key="11">
    <source>
        <dbReference type="RuleBase" id="RU364115"/>
    </source>
</evidence>
<dbReference type="REBASE" id="233070">
    <property type="entry name" value="Spl11417ORF4880P"/>
</dbReference>
<dbReference type="InterPro" id="IPR051268">
    <property type="entry name" value="Type-I_R_enzyme_R_subunit"/>
</dbReference>
<evidence type="ECO:0000259" key="12">
    <source>
        <dbReference type="PROSITE" id="PS51192"/>
    </source>
</evidence>
<evidence type="ECO:0000256" key="2">
    <source>
        <dbReference type="ARBA" id="ARBA00008598"/>
    </source>
</evidence>
<keyword evidence="5 11" id="KW-0547">Nucleotide-binding</keyword>
<reference evidence="13 14" key="2">
    <citation type="submission" date="2018-02" db="EMBL/GenBank/DDBJ databases">
        <title>Whole genome sequencing analysis of Streptococcus pluranimalium isolated from cattle infected mastitis in China.</title>
        <authorList>
            <person name="Zhang J.-R."/>
            <person name="Hu G.-Z."/>
        </authorList>
    </citation>
    <scope>NUCLEOTIDE SEQUENCE [LARGE SCALE GENOMIC DNA]</scope>
    <source>
        <strain evidence="13 14">TH11417</strain>
    </source>
</reference>
<dbReference type="Pfam" id="PF04313">
    <property type="entry name" value="HSDR_N"/>
    <property type="match status" value="1"/>
</dbReference>
<comment type="subunit">
    <text evidence="3 11">The type I restriction/modification system is composed of three polypeptides R, M and S.</text>
</comment>
<dbReference type="Gene3D" id="3.40.50.300">
    <property type="entry name" value="P-loop containing nucleotide triphosphate hydrolases"/>
    <property type="match status" value="2"/>
</dbReference>
<keyword evidence="8 11" id="KW-0378">Hydrolase</keyword>
<evidence type="ECO:0000256" key="8">
    <source>
        <dbReference type="ARBA" id="ARBA00022801"/>
    </source>
</evidence>
<dbReference type="SUPFAM" id="SSF52540">
    <property type="entry name" value="P-loop containing nucleoside triphosphate hydrolases"/>
    <property type="match status" value="2"/>
</dbReference>
<dbReference type="InterPro" id="IPR014001">
    <property type="entry name" value="Helicase_ATP-bd"/>
</dbReference>
<evidence type="ECO:0000256" key="9">
    <source>
        <dbReference type="ARBA" id="ARBA00022840"/>
    </source>
</evidence>
<dbReference type="Proteomes" id="UP000238956">
    <property type="component" value="Chromosome"/>
</dbReference>
<accession>A0A2L0D4A5</accession>
<comment type="catalytic activity">
    <reaction evidence="1 11">
        <text>Endonucleolytic cleavage of DNA to give random double-stranded fragments with terminal 5'-phosphates, ATP is simultaneously hydrolyzed.</text>
        <dbReference type="EC" id="3.1.21.3"/>
    </reaction>
</comment>
<dbReference type="AlphaFoldDB" id="A0A2L0D4A5"/>
<evidence type="ECO:0000256" key="6">
    <source>
        <dbReference type="ARBA" id="ARBA00022747"/>
    </source>
</evidence>
<dbReference type="EC" id="3.1.21.3" evidence="11"/>
<evidence type="ECO:0000256" key="1">
    <source>
        <dbReference type="ARBA" id="ARBA00000851"/>
    </source>
</evidence>
<dbReference type="CDD" id="cd22332">
    <property type="entry name" value="HsdR_N"/>
    <property type="match status" value="1"/>
</dbReference>
<dbReference type="InterPro" id="IPR007409">
    <property type="entry name" value="Restrct_endonuc_type1_HsdR_N"/>
</dbReference>
<dbReference type="NCBIfam" id="TIGR00348">
    <property type="entry name" value="hsdR"/>
    <property type="match status" value="1"/>
</dbReference>
<dbReference type="Pfam" id="PF12008">
    <property type="entry name" value="EcoR124_C"/>
    <property type="match status" value="1"/>
</dbReference>
<dbReference type="KEGG" id="splr:C0J00_04855"/>
<dbReference type="CDD" id="cd18800">
    <property type="entry name" value="SF2_C_EcoR124I-like"/>
    <property type="match status" value="1"/>
</dbReference>
<keyword evidence="9 11" id="KW-0067">ATP-binding</keyword>
<reference evidence="13 14" key="1">
    <citation type="submission" date="2017-12" db="EMBL/GenBank/DDBJ databases">
        <authorList>
            <person name="Hurst M.R.H."/>
        </authorList>
    </citation>
    <scope>NUCLEOTIDE SEQUENCE [LARGE SCALE GENOMIC DNA]</scope>
    <source>
        <strain evidence="13 14">TH11417</strain>
    </source>
</reference>
<evidence type="ECO:0000256" key="3">
    <source>
        <dbReference type="ARBA" id="ARBA00011296"/>
    </source>
</evidence>
<evidence type="ECO:0000256" key="4">
    <source>
        <dbReference type="ARBA" id="ARBA00022722"/>
    </source>
</evidence>
<keyword evidence="6 11" id="KW-0680">Restriction system</keyword>
<name>A0A2L0D4A5_9STRE</name>
<dbReference type="InterPro" id="IPR027417">
    <property type="entry name" value="P-loop_NTPase"/>
</dbReference>
<keyword evidence="4" id="KW-0540">Nuclease</keyword>
<dbReference type="GO" id="GO:0003677">
    <property type="term" value="F:DNA binding"/>
    <property type="evidence" value="ECO:0007669"/>
    <property type="project" value="UniProtKB-KW"/>
</dbReference>
<dbReference type="PANTHER" id="PTHR30195:SF16">
    <property type="entry name" value="TYPE I RESTRICTION ENZYME ENDONUCLEASE SUBUNIT"/>
    <property type="match status" value="1"/>
</dbReference>
<gene>
    <name evidence="13" type="ORF">C0J00_04855</name>
</gene>